<proteinExistence type="predicted"/>
<gene>
    <name evidence="3" type="ORF">GTHE00462_LOCUS4337</name>
</gene>
<organism evidence="3">
    <name type="scientific">Guillardia theta</name>
    <name type="common">Cryptophyte</name>
    <name type="synonym">Cryptomonas phi</name>
    <dbReference type="NCBI Taxonomy" id="55529"/>
    <lineage>
        <taxon>Eukaryota</taxon>
        <taxon>Cryptophyceae</taxon>
        <taxon>Pyrenomonadales</taxon>
        <taxon>Geminigeraceae</taxon>
        <taxon>Guillardia</taxon>
    </lineage>
</organism>
<evidence type="ECO:0000313" key="3">
    <source>
        <dbReference type="EMBL" id="CAE2258104.1"/>
    </source>
</evidence>
<keyword evidence="1" id="KW-0175">Coiled coil</keyword>
<feature type="coiled-coil region" evidence="1">
    <location>
        <begin position="91"/>
        <end position="185"/>
    </location>
</feature>
<protein>
    <submittedName>
        <fullName evidence="3">Uncharacterized protein</fullName>
    </submittedName>
</protein>
<feature type="region of interest" description="Disordered" evidence="2">
    <location>
        <begin position="1"/>
        <end position="82"/>
    </location>
</feature>
<evidence type="ECO:0000256" key="2">
    <source>
        <dbReference type="SAM" id="MobiDB-lite"/>
    </source>
</evidence>
<sequence length="237" mass="27800">MRRETDMAKKWTTRPNRRYGLQVINSSMERTRESGQEDPCVKGTSLSSRADNESNNRLCREDHSENLHPFSKPDKTERDLSEEEIVIQQQEQQLQQDLTALRRRREQLRIEKLKRELQAEAQETISRIEDQLQEKLQSQILELLKCKEEKLESFACYQREVDRQIKQLQTLREQAAVQAEGLELDYIEAVEKLRRQHHQALCAKKEEVQELVKLRLEGETLKPQETSASAETSAVTT</sequence>
<evidence type="ECO:0000256" key="1">
    <source>
        <dbReference type="SAM" id="Coils"/>
    </source>
</evidence>
<reference evidence="3" key="1">
    <citation type="submission" date="2021-01" db="EMBL/GenBank/DDBJ databases">
        <authorList>
            <person name="Corre E."/>
            <person name="Pelletier E."/>
            <person name="Niang G."/>
            <person name="Scheremetjew M."/>
            <person name="Finn R."/>
            <person name="Kale V."/>
            <person name="Holt S."/>
            <person name="Cochrane G."/>
            <person name="Meng A."/>
            <person name="Brown T."/>
            <person name="Cohen L."/>
        </authorList>
    </citation>
    <scope>NUCLEOTIDE SEQUENCE</scope>
    <source>
        <strain evidence="3">CCMP 2712</strain>
    </source>
</reference>
<feature type="compositionally biased region" description="Basic and acidic residues" evidence="2">
    <location>
        <begin position="50"/>
        <end position="79"/>
    </location>
</feature>
<dbReference type="EMBL" id="HBKN01005266">
    <property type="protein sequence ID" value="CAE2258104.1"/>
    <property type="molecule type" value="Transcribed_RNA"/>
</dbReference>
<accession>A0A7S4JBW1</accession>
<dbReference type="AlphaFoldDB" id="A0A7S4JBW1"/>
<name>A0A7S4JBW1_GUITH</name>